<keyword evidence="1" id="KW-0548">Nucleotidyltransferase</keyword>
<protein>
    <submittedName>
        <fullName evidence="1">Reverse transcriptase</fullName>
    </submittedName>
</protein>
<evidence type="ECO:0000313" key="2">
    <source>
        <dbReference type="Proteomes" id="UP000762676"/>
    </source>
</evidence>
<gene>
    <name evidence="1" type="ORF">ElyMa_004752800</name>
</gene>
<dbReference type="AlphaFoldDB" id="A0AAV4IDU9"/>
<proteinExistence type="predicted"/>
<name>A0AAV4IDU9_9GAST</name>
<evidence type="ECO:0000313" key="1">
    <source>
        <dbReference type="EMBL" id="GFS08274.1"/>
    </source>
</evidence>
<keyword evidence="1" id="KW-0695">RNA-directed DNA polymerase</keyword>
<accession>A0AAV4IDU9</accession>
<keyword evidence="2" id="KW-1185">Reference proteome</keyword>
<dbReference type="GO" id="GO:0003964">
    <property type="term" value="F:RNA-directed DNA polymerase activity"/>
    <property type="evidence" value="ECO:0007669"/>
    <property type="project" value="UniProtKB-KW"/>
</dbReference>
<dbReference type="EMBL" id="BMAT01009538">
    <property type="protein sequence ID" value="GFS08274.1"/>
    <property type="molecule type" value="Genomic_DNA"/>
</dbReference>
<keyword evidence="1" id="KW-0808">Transferase</keyword>
<dbReference type="Proteomes" id="UP000762676">
    <property type="component" value="Unassembled WGS sequence"/>
</dbReference>
<comment type="caution">
    <text evidence="1">The sequence shown here is derived from an EMBL/GenBank/DDBJ whole genome shotgun (WGS) entry which is preliminary data.</text>
</comment>
<sequence length="222" mass="26262">MTTLNFQTFKHGPSFYKLNTSLLNDLNYVDMINKYLDEADRKFQDLDPHVKWEMLKIEIAEISQEFSKGKNPQRIIETDVKQQQLNELEQSFSKDPKNQEHIDRINKLKHELEIRCMEETKGAQLRAGIKWIEEGERGTQFFLNLEKIRSKNNTIYSIKKSSGYKFNNHLEVLVEICKFYEKLYSGNMSNADVDHLSETFTWSIEIPKVKQEDKEMCDSPIR</sequence>
<reference evidence="1 2" key="1">
    <citation type="journal article" date="2021" name="Elife">
        <title>Chloroplast acquisition without the gene transfer in kleptoplastic sea slugs, Plakobranchus ocellatus.</title>
        <authorList>
            <person name="Maeda T."/>
            <person name="Takahashi S."/>
            <person name="Yoshida T."/>
            <person name="Shimamura S."/>
            <person name="Takaki Y."/>
            <person name="Nagai Y."/>
            <person name="Toyoda A."/>
            <person name="Suzuki Y."/>
            <person name="Arimoto A."/>
            <person name="Ishii H."/>
            <person name="Satoh N."/>
            <person name="Nishiyama T."/>
            <person name="Hasebe M."/>
            <person name="Maruyama T."/>
            <person name="Minagawa J."/>
            <person name="Obokata J."/>
            <person name="Shigenobu S."/>
        </authorList>
    </citation>
    <scope>NUCLEOTIDE SEQUENCE [LARGE SCALE GENOMIC DNA]</scope>
</reference>
<organism evidence="1 2">
    <name type="scientific">Elysia marginata</name>
    <dbReference type="NCBI Taxonomy" id="1093978"/>
    <lineage>
        <taxon>Eukaryota</taxon>
        <taxon>Metazoa</taxon>
        <taxon>Spiralia</taxon>
        <taxon>Lophotrochozoa</taxon>
        <taxon>Mollusca</taxon>
        <taxon>Gastropoda</taxon>
        <taxon>Heterobranchia</taxon>
        <taxon>Euthyneura</taxon>
        <taxon>Panpulmonata</taxon>
        <taxon>Sacoglossa</taxon>
        <taxon>Placobranchoidea</taxon>
        <taxon>Plakobranchidae</taxon>
        <taxon>Elysia</taxon>
    </lineage>
</organism>